<proteinExistence type="predicted"/>
<dbReference type="AlphaFoldDB" id="A0AB34VJY6"/>
<dbReference type="EMBL" id="LDSI01000003">
    <property type="protein sequence ID" value="KTT00561.1"/>
    <property type="molecule type" value="Genomic_DNA"/>
</dbReference>
<evidence type="ECO:0000313" key="2">
    <source>
        <dbReference type="Proteomes" id="UP000072520"/>
    </source>
</evidence>
<sequence>MTHLQDTKDSIDSLIAAAEKAVRLRQRSVTRAERNLAWAEESLAELLNRKDLLLIRSWGREPNWQAIFDISDPSPSMYEYQEYWIGQKGLIKSGMRHCETNQAVFSVGFETTTTAELAKNIAMVEFVMQYIRASESNEKLMSIYNVPTEECCYSFIYNTHTNLYGISTESYMSRVDLKEFDQLETALAYLQSISNTDIVNEPDALPHHD</sequence>
<gene>
    <name evidence="1" type="ORF">RSA13_02755</name>
</gene>
<organism evidence="1 2">
    <name type="scientific">Pantoea stewartii</name>
    <dbReference type="NCBI Taxonomy" id="66269"/>
    <lineage>
        <taxon>Bacteria</taxon>
        <taxon>Pseudomonadati</taxon>
        <taxon>Pseudomonadota</taxon>
        <taxon>Gammaproteobacteria</taxon>
        <taxon>Enterobacterales</taxon>
        <taxon>Erwiniaceae</taxon>
        <taxon>Pantoea</taxon>
    </lineage>
</organism>
<comment type="caution">
    <text evidence="1">The sequence shown here is derived from an EMBL/GenBank/DDBJ whole genome shotgun (WGS) entry which is preliminary data.</text>
</comment>
<dbReference type="Proteomes" id="UP000072520">
    <property type="component" value="Unassembled WGS sequence"/>
</dbReference>
<evidence type="ECO:0000313" key="1">
    <source>
        <dbReference type="EMBL" id="KTT00561.1"/>
    </source>
</evidence>
<reference evidence="1 2" key="1">
    <citation type="journal article" date="2016" name="Front. Microbiol.">
        <title>Genomic Resource of Rice Seed Associated Bacteria.</title>
        <authorList>
            <person name="Midha S."/>
            <person name="Bansal K."/>
            <person name="Sharma S."/>
            <person name="Kumar N."/>
            <person name="Patil P.P."/>
            <person name="Chaudhry V."/>
            <person name="Patil P.B."/>
        </authorList>
    </citation>
    <scope>NUCLEOTIDE SEQUENCE [LARGE SCALE GENOMIC DNA]</scope>
    <source>
        <strain evidence="1 2">RSA13</strain>
    </source>
</reference>
<accession>A0AB34VJY6</accession>
<evidence type="ECO:0008006" key="3">
    <source>
        <dbReference type="Google" id="ProtNLM"/>
    </source>
</evidence>
<protein>
    <recommendedName>
        <fullName evidence="3">Phage protein</fullName>
    </recommendedName>
</protein>
<name>A0AB34VJY6_9GAMM</name>